<evidence type="ECO:0000256" key="2">
    <source>
        <dbReference type="SAM" id="Phobius"/>
    </source>
</evidence>
<dbReference type="Proteomes" id="UP001054945">
    <property type="component" value="Unassembled WGS sequence"/>
</dbReference>
<gene>
    <name evidence="3" type="ORF">CEXT_403381</name>
</gene>
<evidence type="ECO:0000256" key="1">
    <source>
        <dbReference type="SAM" id="MobiDB-lite"/>
    </source>
</evidence>
<accession>A0AAV4XQ83</accession>
<name>A0AAV4XQ83_CAEEX</name>
<keyword evidence="4" id="KW-1185">Reference proteome</keyword>
<feature type="transmembrane region" description="Helical" evidence="2">
    <location>
        <begin position="12"/>
        <end position="29"/>
    </location>
</feature>
<protein>
    <submittedName>
        <fullName evidence="3">Uncharacterized protein</fullName>
    </submittedName>
</protein>
<reference evidence="3 4" key="1">
    <citation type="submission" date="2021-06" db="EMBL/GenBank/DDBJ databases">
        <title>Caerostris extrusa draft genome.</title>
        <authorList>
            <person name="Kono N."/>
            <person name="Arakawa K."/>
        </authorList>
    </citation>
    <scope>NUCLEOTIDE SEQUENCE [LARGE SCALE GENOMIC DNA]</scope>
</reference>
<keyword evidence="2" id="KW-0812">Transmembrane</keyword>
<evidence type="ECO:0000313" key="4">
    <source>
        <dbReference type="Proteomes" id="UP001054945"/>
    </source>
</evidence>
<evidence type="ECO:0000313" key="3">
    <source>
        <dbReference type="EMBL" id="GIY97315.1"/>
    </source>
</evidence>
<dbReference type="AlphaFoldDB" id="A0AAV4XQ83"/>
<keyword evidence="2" id="KW-0472">Membrane</keyword>
<feature type="region of interest" description="Disordered" evidence="1">
    <location>
        <begin position="66"/>
        <end position="86"/>
    </location>
</feature>
<proteinExistence type="predicted"/>
<keyword evidence="2" id="KW-1133">Transmembrane helix</keyword>
<organism evidence="3 4">
    <name type="scientific">Caerostris extrusa</name>
    <name type="common">Bark spider</name>
    <name type="synonym">Caerostris bankana</name>
    <dbReference type="NCBI Taxonomy" id="172846"/>
    <lineage>
        <taxon>Eukaryota</taxon>
        <taxon>Metazoa</taxon>
        <taxon>Ecdysozoa</taxon>
        <taxon>Arthropoda</taxon>
        <taxon>Chelicerata</taxon>
        <taxon>Arachnida</taxon>
        <taxon>Araneae</taxon>
        <taxon>Araneomorphae</taxon>
        <taxon>Entelegynae</taxon>
        <taxon>Araneoidea</taxon>
        <taxon>Araneidae</taxon>
        <taxon>Caerostris</taxon>
    </lineage>
</organism>
<sequence length="86" mass="9292">MCSLALQSESDATVVPAGAFILAVCVIRLQKTGLFSCVLCGLFLVAYLGTFARYPAPFFTKQAISENNKGTSGRKGKKTKDDERQL</sequence>
<comment type="caution">
    <text evidence="3">The sequence shown here is derived from an EMBL/GenBank/DDBJ whole genome shotgun (WGS) entry which is preliminary data.</text>
</comment>
<feature type="transmembrane region" description="Helical" evidence="2">
    <location>
        <begin position="34"/>
        <end position="52"/>
    </location>
</feature>
<dbReference type="EMBL" id="BPLR01000767">
    <property type="protein sequence ID" value="GIY97315.1"/>
    <property type="molecule type" value="Genomic_DNA"/>
</dbReference>